<name>A0A8S9HU96_BRACR</name>
<comment type="caution">
    <text evidence="2">The sequence shown here is derived from an EMBL/GenBank/DDBJ whole genome shotgun (WGS) entry which is preliminary data.</text>
</comment>
<sequence length="57" mass="6390">MDFELPQAGSHRKKKQKANHCLFELDRGRELALGAKGAARPTTTEELAPEEEKIRGE</sequence>
<evidence type="ECO:0000256" key="1">
    <source>
        <dbReference type="SAM" id="MobiDB-lite"/>
    </source>
</evidence>
<dbReference type="EMBL" id="QGKY02001250">
    <property type="protein sequence ID" value="KAF2560557.1"/>
    <property type="molecule type" value="Genomic_DNA"/>
</dbReference>
<accession>A0A8S9HU96</accession>
<reference evidence="2" key="1">
    <citation type="submission" date="2019-12" db="EMBL/GenBank/DDBJ databases">
        <title>Genome sequencing and annotation of Brassica cretica.</title>
        <authorList>
            <person name="Studholme D.J."/>
            <person name="Sarris P.F."/>
        </authorList>
    </citation>
    <scope>NUCLEOTIDE SEQUENCE</scope>
    <source>
        <strain evidence="2">PFS-102/07</strain>
        <tissue evidence="2">Leaf</tissue>
    </source>
</reference>
<dbReference type="AlphaFoldDB" id="A0A8S9HU96"/>
<evidence type="ECO:0000313" key="2">
    <source>
        <dbReference type="EMBL" id="KAF2560557.1"/>
    </source>
</evidence>
<protein>
    <submittedName>
        <fullName evidence="2">Uncharacterized protein</fullName>
    </submittedName>
</protein>
<gene>
    <name evidence="2" type="ORF">F2Q70_00016707</name>
</gene>
<proteinExistence type="predicted"/>
<feature type="region of interest" description="Disordered" evidence="1">
    <location>
        <begin position="35"/>
        <end position="57"/>
    </location>
</feature>
<organism evidence="2">
    <name type="scientific">Brassica cretica</name>
    <name type="common">Mustard</name>
    <dbReference type="NCBI Taxonomy" id="69181"/>
    <lineage>
        <taxon>Eukaryota</taxon>
        <taxon>Viridiplantae</taxon>
        <taxon>Streptophyta</taxon>
        <taxon>Embryophyta</taxon>
        <taxon>Tracheophyta</taxon>
        <taxon>Spermatophyta</taxon>
        <taxon>Magnoliopsida</taxon>
        <taxon>eudicotyledons</taxon>
        <taxon>Gunneridae</taxon>
        <taxon>Pentapetalae</taxon>
        <taxon>rosids</taxon>
        <taxon>malvids</taxon>
        <taxon>Brassicales</taxon>
        <taxon>Brassicaceae</taxon>
        <taxon>Brassiceae</taxon>
        <taxon>Brassica</taxon>
    </lineage>
</organism>